<dbReference type="EMBL" id="FUWL01000005">
    <property type="protein sequence ID" value="SJZ45177.1"/>
    <property type="molecule type" value="Genomic_DNA"/>
</dbReference>
<evidence type="ECO:0000313" key="1">
    <source>
        <dbReference type="EMBL" id="SJZ45177.1"/>
    </source>
</evidence>
<dbReference type="AlphaFoldDB" id="A0A1T4KS71"/>
<gene>
    <name evidence="1" type="ORF">SAMN02745205_00858</name>
</gene>
<accession>A0A1T4KS71</accession>
<name>A0A1T4KS71_PORCN</name>
<organism evidence="1 2">
    <name type="scientific">Porphyromonas cangingivalis</name>
    <dbReference type="NCBI Taxonomy" id="36874"/>
    <lineage>
        <taxon>Bacteria</taxon>
        <taxon>Pseudomonadati</taxon>
        <taxon>Bacteroidota</taxon>
        <taxon>Bacteroidia</taxon>
        <taxon>Bacteroidales</taxon>
        <taxon>Porphyromonadaceae</taxon>
        <taxon>Porphyromonas</taxon>
    </lineage>
</organism>
<dbReference type="Proteomes" id="UP000189956">
    <property type="component" value="Unassembled WGS sequence"/>
</dbReference>
<reference evidence="1 2" key="1">
    <citation type="submission" date="2017-02" db="EMBL/GenBank/DDBJ databases">
        <authorList>
            <person name="Peterson S.W."/>
        </authorList>
    </citation>
    <scope>NUCLEOTIDE SEQUENCE [LARGE SCALE GENOMIC DNA]</scope>
    <source>
        <strain evidence="1 2">ATCC 700135</strain>
    </source>
</reference>
<protein>
    <submittedName>
        <fullName evidence="1">Uncharacterized protein</fullName>
    </submittedName>
</protein>
<evidence type="ECO:0000313" key="2">
    <source>
        <dbReference type="Proteomes" id="UP000189956"/>
    </source>
</evidence>
<proteinExistence type="predicted"/>
<sequence>MHQIGGAFLAFIMTLYLGCVITQTHAHVINGAIVVHSHPDYWGDNDASSRDDHTTTELVFYHQVSNLFSCVGGFFSPIVPEALETLHVSLYTDKDFSLITAYPCTVISLRAPPMHV</sequence>